<comment type="caution">
    <text evidence="6">The sequence shown here is derived from an EMBL/GenBank/DDBJ whole genome shotgun (WGS) entry which is preliminary data.</text>
</comment>
<keyword evidence="4" id="KW-0324">Glycolysis</keyword>
<dbReference type="PANTHER" id="PTHR11627">
    <property type="entry name" value="FRUCTOSE-BISPHOSPHATE ALDOLASE"/>
    <property type="match status" value="1"/>
</dbReference>
<name>T1C665_9ZZZZ</name>
<reference evidence="6" key="1">
    <citation type="submission" date="2013-08" db="EMBL/GenBank/DDBJ databases">
        <authorList>
            <person name="Mendez C."/>
            <person name="Richter M."/>
            <person name="Ferrer M."/>
            <person name="Sanchez J."/>
        </authorList>
    </citation>
    <scope>NUCLEOTIDE SEQUENCE</scope>
</reference>
<gene>
    <name evidence="6" type="ORF">B1A_02923</name>
</gene>
<dbReference type="EMBL" id="AUZX01002153">
    <property type="protein sequence ID" value="EQD77522.1"/>
    <property type="molecule type" value="Genomic_DNA"/>
</dbReference>
<dbReference type="Gene3D" id="3.20.20.70">
    <property type="entry name" value="Aldolase class I"/>
    <property type="match status" value="1"/>
</dbReference>
<comment type="similarity">
    <text evidence="2">Belongs to the class I fructose-bisphosphate aldolase family.</text>
</comment>
<accession>T1C665</accession>
<evidence type="ECO:0000256" key="3">
    <source>
        <dbReference type="ARBA" id="ARBA00013068"/>
    </source>
</evidence>
<dbReference type="UniPathway" id="UPA00109">
    <property type="reaction ID" value="UER00183"/>
</dbReference>
<reference evidence="6" key="2">
    <citation type="journal article" date="2014" name="ISME J.">
        <title>Microbial stratification in low pH oxic and suboxic macroscopic growths along an acid mine drainage.</title>
        <authorList>
            <person name="Mendez-Garcia C."/>
            <person name="Mesa V."/>
            <person name="Sprenger R.R."/>
            <person name="Richter M."/>
            <person name="Diez M.S."/>
            <person name="Solano J."/>
            <person name="Bargiela R."/>
            <person name="Golyshina O.V."/>
            <person name="Manteca A."/>
            <person name="Ramos J.L."/>
            <person name="Gallego J.R."/>
            <person name="Llorente I."/>
            <person name="Martins Dos Santos V.A."/>
            <person name="Jensen O.N."/>
            <person name="Pelaez A.I."/>
            <person name="Sanchez J."/>
            <person name="Ferrer M."/>
        </authorList>
    </citation>
    <scope>NUCLEOTIDE SEQUENCE</scope>
</reference>
<dbReference type="GO" id="GO:0006096">
    <property type="term" value="P:glycolytic process"/>
    <property type="evidence" value="ECO:0007669"/>
    <property type="project" value="UniProtKB-UniPathway"/>
</dbReference>
<dbReference type="Pfam" id="PF00274">
    <property type="entry name" value="Glycolytic"/>
    <property type="match status" value="1"/>
</dbReference>
<dbReference type="GO" id="GO:0004332">
    <property type="term" value="F:fructose-bisphosphate aldolase activity"/>
    <property type="evidence" value="ECO:0007669"/>
    <property type="project" value="UniProtKB-EC"/>
</dbReference>
<organism evidence="6">
    <name type="scientific">mine drainage metagenome</name>
    <dbReference type="NCBI Taxonomy" id="410659"/>
    <lineage>
        <taxon>unclassified sequences</taxon>
        <taxon>metagenomes</taxon>
        <taxon>ecological metagenomes</taxon>
    </lineage>
</organism>
<dbReference type="EC" id="4.1.2.13" evidence="3"/>
<proteinExistence type="inferred from homology"/>
<dbReference type="AlphaFoldDB" id="T1C665"/>
<evidence type="ECO:0000256" key="4">
    <source>
        <dbReference type="ARBA" id="ARBA00023152"/>
    </source>
</evidence>
<evidence type="ECO:0000313" key="6">
    <source>
        <dbReference type="EMBL" id="EQD77522.1"/>
    </source>
</evidence>
<dbReference type="InterPro" id="IPR013785">
    <property type="entry name" value="Aldolase_TIM"/>
</dbReference>
<evidence type="ECO:0000256" key="1">
    <source>
        <dbReference type="ARBA" id="ARBA00004714"/>
    </source>
</evidence>
<evidence type="ECO:0000256" key="5">
    <source>
        <dbReference type="ARBA" id="ARBA00023239"/>
    </source>
</evidence>
<sequence>MQIEETARRLVAPERGILAADESSATIGKRFEALGIPCTAETRRAYRGLLFSSPGIERHLSGVILYDETLKQSAQNGER</sequence>
<protein>
    <recommendedName>
        <fullName evidence="3">fructose-bisphosphate aldolase</fullName>
        <ecNumber evidence="3">4.1.2.13</ecNumber>
    </recommendedName>
</protein>
<evidence type="ECO:0000256" key="2">
    <source>
        <dbReference type="ARBA" id="ARBA00010387"/>
    </source>
</evidence>
<keyword evidence="5 6" id="KW-0456">Lyase</keyword>
<dbReference type="InterPro" id="IPR000741">
    <property type="entry name" value="FBA_I"/>
</dbReference>
<feature type="non-terminal residue" evidence="6">
    <location>
        <position position="79"/>
    </location>
</feature>
<comment type="pathway">
    <text evidence="1">Carbohydrate degradation; glycolysis; D-glyceraldehyde 3-phosphate and glycerone phosphate from D-glucose: step 4/4.</text>
</comment>
<dbReference type="SUPFAM" id="SSF51569">
    <property type="entry name" value="Aldolase"/>
    <property type="match status" value="1"/>
</dbReference>